<feature type="transmembrane region" description="Helical" evidence="6">
    <location>
        <begin position="148"/>
        <end position="167"/>
    </location>
</feature>
<keyword evidence="4 6" id="KW-1133">Transmembrane helix</keyword>
<feature type="transmembrane region" description="Helical" evidence="6">
    <location>
        <begin position="114"/>
        <end position="136"/>
    </location>
</feature>
<dbReference type="NCBIfam" id="TIGR02737">
    <property type="entry name" value="caa3_CtaG"/>
    <property type="match status" value="1"/>
</dbReference>
<evidence type="ECO:0000313" key="8">
    <source>
        <dbReference type="Proteomes" id="UP000681414"/>
    </source>
</evidence>
<feature type="transmembrane region" description="Helical" evidence="6">
    <location>
        <begin position="82"/>
        <end position="102"/>
    </location>
</feature>
<protein>
    <submittedName>
        <fullName evidence="7">Cytochrome c oxidase assembly factor CtaG</fullName>
    </submittedName>
</protein>
<comment type="subcellular location">
    <subcellularLocation>
        <location evidence="1">Cell membrane</location>
        <topology evidence="1">Multi-pass membrane protein</topology>
    </subcellularLocation>
</comment>
<feature type="transmembrane region" description="Helical" evidence="6">
    <location>
        <begin position="188"/>
        <end position="212"/>
    </location>
</feature>
<dbReference type="Proteomes" id="UP000681414">
    <property type="component" value="Unassembled WGS sequence"/>
</dbReference>
<dbReference type="AlphaFoldDB" id="A0A942TBQ5"/>
<accession>A0A942TBQ5</accession>
<evidence type="ECO:0000256" key="2">
    <source>
        <dbReference type="ARBA" id="ARBA00022475"/>
    </source>
</evidence>
<evidence type="ECO:0000256" key="4">
    <source>
        <dbReference type="ARBA" id="ARBA00022989"/>
    </source>
</evidence>
<keyword evidence="8" id="KW-1185">Reference proteome</keyword>
<dbReference type="InterPro" id="IPR019108">
    <property type="entry name" value="Caa3_assmbl_CtaG-rel"/>
</dbReference>
<keyword evidence="5 6" id="KW-0472">Membrane</keyword>
<name>A0A942TBQ5_9BACI</name>
<proteinExistence type="predicted"/>
<evidence type="ECO:0000256" key="1">
    <source>
        <dbReference type="ARBA" id="ARBA00004651"/>
    </source>
</evidence>
<evidence type="ECO:0000256" key="3">
    <source>
        <dbReference type="ARBA" id="ARBA00022692"/>
    </source>
</evidence>
<gene>
    <name evidence="7" type="primary">ctaG</name>
    <name evidence="7" type="ORF">KHA97_02085</name>
</gene>
<keyword evidence="2" id="KW-1003">Cell membrane</keyword>
<organism evidence="7 8">
    <name type="scientific">Lederbergia citri</name>
    <dbReference type="NCBI Taxonomy" id="2833580"/>
    <lineage>
        <taxon>Bacteria</taxon>
        <taxon>Bacillati</taxon>
        <taxon>Bacillota</taxon>
        <taxon>Bacilli</taxon>
        <taxon>Bacillales</taxon>
        <taxon>Bacillaceae</taxon>
        <taxon>Lederbergia</taxon>
    </lineage>
</organism>
<feature type="transmembrane region" description="Helical" evidence="6">
    <location>
        <begin position="12"/>
        <end position="32"/>
    </location>
</feature>
<evidence type="ECO:0000313" key="7">
    <source>
        <dbReference type="EMBL" id="MBS4193861.1"/>
    </source>
</evidence>
<comment type="caution">
    <text evidence="7">The sequence shown here is derived from an EMBL/GenBank/DDBJ whole genome shotgun (WGS) entry which is preliminary data.</text>
</comment>
<evidence type="ECO:0000256" key="5">
    <source>
        <dbReference type="ARBA" id="ARBA00023136"/>
    </source>
</evidence>
<reference evidence="7 8" key="1">
    <citation type="submission" date="2021-05" db="EMBL/GenBank/DDBJ databases">
        <title>Novel Bacillus species.</title>
        <authorList>
            <person name="Liu G."/>
        </authorList>
    </citation>
    <scope>NUCLEOTIDE SEQUENCE [LARGE SCALE GENOMIC DNA]</scope>
    <source>
        <strain evidence="8">FJAT-49780</strain>
    </source>
</reference>
<dbReference type="RefSeq" id="WP_213123096.1">
    <property type="nucleotide sequence ID" value="NZ_JAGYPG010000001.1"/>
</dbReference>
<evidence type="ECO:0000256" key="6">
    <source>
        <dbReference type="SAM" id="Phobius"/>
    </source>
</evidence>
<dbReference type="InterPro" id="IPR014108">
    <property type="entry name" value="Caa3-assmbl_CtaG"/>
</dbReference>
<dbReference type="Pfam" id="PF09678">
    <property type="entry name" value="Caa3_CtaG"/>
    <property type="match status" value="1"/>
</dbReference>
<dbReference type="GO" id="GO:0005886">
    <property type="term" value="C:plasma membrane"/>
    <property type="evidence" value="ECO:0007669"/>
    <property type="project" value="UniProtKB-SubCell"/>
</dbReference>
<feature type="transmembrane region" description="Helical" evidence="6">
    <location>
        <begin position="257"/>
        <end position="276"/>
    </location>
</feature>
<sequence length="303" mass="34747">MPLSIFGFRALWSPYFLLFTLLLIAGFFYITIKKRHKFKDSEPLKPSQAVLFLLAMILLYIIKGSPVDLVAHIMFTFHMVQMAFLYLIIPPILIASVPNWLWERIIDLPFIRKIFKFFTKPLIALVLFNGLFSIYHIPLVMDYVKMNFFLHAIYTIILFIFAIFLWWPLINKLPGHHQLHGLKKLGYIIGDGVLLTPACGLIIFAPAAMYATYTDGDMWLKAMALCVPGSTLSGLSISGPELFTNMKAIEDQQLGGVLMKIIQEIVLGFMLIKIFFEWFKKEQEDAEKINEAALLQNEPHPAE</sequence>
<dbReference type="EMBL" id="JAGYPG010000001">
    <property type="protein sequence ID" value="MBS4193861.1"/>
    <property type="molecule type" value="Genomic_DNA"/>
</dbReference>
<keyword evidence="3 6" id="KW-0812">Transmembrane</keyword>